<keyword evidence="2" id="KW-0521">NADP</keyword>
<evidence type="ECO:0000313" key="6">
    <source>
        <dbReference type="Proteomes" id="UP000241462"/>
    </source>
</evidence>
<dbReference type="PRINTS" id="PR00081">
    <property type="entry name" value="GDHRDH"/>
</dbReference>
<dbReference type="InParanoid" id="A0A2T3A569"/>
<evidence type="ECO:0000256" key="2">
    <source>
        <dbReference type="ARBA" id="ARBA00022857"/>
    </source>
</evidence>
<comment type="similarity">
    <text evidence="1">Belongs to the short-chain dehydrogenases/reductases (SDR) family.</text>
</comment>
<dbReference type="SUPFAM" id="SSF51735">
    <property type="entry name" value="NAD(P)-binding Rossmann-fold domains"/>
    <property type="match status" value="1"/>
</dbReference>
<protein>
    <recommendedName>
        <fullName evidence="7">NAD(P)-binding protein</fullName>
    </recommendedName>
</protein>
<evidence type="ECO:0000256" key="1">
    <source>
        <dbReference type="ARBA" id="ARBA00006484"/>
    </source>
</evidence>
<accession>A0A2T3A569</accession>
<dbReference type="PANTHER" id="PTHR44196">
    <property type="entry name" value="DEHYDROGENASE/REDUCTASE SDR FAMILY MEMBER 7B"/>
    <property type="match status" value="1"/>
</dbReference>
<dbReference type="GO" id="GO:0016020">
    <property type="term" value="C:membrane"/>
    <property type="evidence" value="ECO:0007669"/>
    <property type="project" value="TreeGrafter"/>
</dbReference>
<dbReference type="InterPro" id="IPR036291">
    <property type="entry name" value="NAD(P)-bd_dom_sf"/>
</dbReference>
<dbReference type="PANTHER" id="PTHR44196:SF1">
    <property type="entry name" value="DEHYDROGENASE_REDUCTASE SDR FAMILY MEMBER 7B"/>
    <property type="match status" value="1"/>
</dbReference>
<dbReference type="InterPro" id="IPR020904">
    <property type="entry name" value="Sc_DH/Rdtase_CS"/>
</dbReference>
<organism evidence="5 6">
    <name type="scientific">Coniella lustricola</name>
    <dbReference type="NCBI Taxonomy" id="2025994"/>
    <lineage>
        <taxon>Eukaryota</taxon>
        <taxon>Fungi</taxon>
        <taxon>Dikarya</taxon>
        <taxon>Ascomycota</taxon>
        <taxon>Pezizomycotina</taxon>
        <taxon>Sordariomycetes</taxon>
        <taxon>Sordariomycetidae</taxon>
        <taxon>Diaporthales</taxon>
        <taxon>Schizoparmaceae</taxon>
        <taxon>Coniella</taxon>
    </lineage>
</organism>
<keyword evidence="3" id="KW-0560">Oxidoreductase</keyword>
<dbReference type="OrthoDB" id="37659at2759"/>
<comment type="function">
    <text evidence="4">Putative oxidoreductase.</text>
</comment>
<dbReference type="InterPro" id="IPR002347">
    <property type="entry name" value="SDR_fam"/>
</dbReference>
<dbReference type="AlphaFoldDB" id="A0A2T3A569"/>
<dbReference type="EMBL" id="KZ678466">
    <property type="protein sequence ID" value="PSR83012.1"/>
    <property type="molecule type" value="Genomic_DNA"/>
</dbReference>
<dbReference type="Gene3D" id="3.40.50.720">
    <property type="entry name" value="NAD(P)-binding Rossmann-like Domain"/>
    <property type="match status" value="1"/>
</dbReference>
<evidence type="ECO:0008006" key="7">
    <source>
        <dbReference type="Google" id="ProtNLM"/>
    </source>
</evidence>
<gene>
    <name evidence="5" type="ORF">BD289DRAFT_461484</name>
</gene>
<dbReference type="STRING" id="2025994.A0A2T3A569"/>
<dbReference type="Proteomes" id="UP000241462">
    <property type="component" value="Unassembled WGS sequence"/>
</dbReference>
<evidence type="ECO:0000313" key="5">
    <source>
        <dbReference type="EMBL" id="PSR83012.1"/>
    </source>
</evidence>
<sequence length="275" mass="29442">MAGRLNTVLIIGATSGIGEAFARRFHSLGKKVIITGRNKEKLTTLAQELPGVEGREFHIDDLASIGTNLNDILKEFPSIDSVILTAGIQKCYNLFDPSSTSPDDIISEISTNLTAPSLLVHYLAPHLLKLAQTGTKTTLFLTSSSLAYVPLSFYPTYVASKAGVAALTKALRQQLSFIPGANENLAIVEIVPPYTDTPLDKVHREATVAMQGGADKAFPPMPLDEYVDKFFEALELAVGKDGSVKPEIGVGFGALGVETWRGSFGKIFEGMGLSV</sequence>
<evidence type="ECO:0000256" key="4">
    <source>
        <dbReference type="ARBA" id="ARBA00037096"/>
    </source>
</evidence>
<dbReference type="Pfam" id="PF00106">
    <property type="entry name" value="adh_short"/>
    <property type="match status" value="1"/>
</dbReference>
<dbReference type="GO" id="GO:0016491">
    <property type="term" value="F:oxidoreductase activity"/>
    <property type="evidence" value="ECO:0007669"/>
    <property type="project" value="UniProtKB-KW"/>
</dbReference>
<keyword evidence="6" id="KW-1185">Reference proteome</keyword>
<evidence type="ECO:0000256" key="3">
    <source>
        <dbReference type="ARBA" id="ARBA00023002"/>
    </source>
</evidence>
<name>A0A2T3A569_9PEZI</name>
<proteinExistence type="inferred from homology"/>
<reference evidence="5 6" key="1">
    <citation type="journal article" date="2018" name="Mycol. Prog.">
        <title>Coniella lustricola, a new species from submerged detritus.</title>
        <authorList>
            <person name="Raudabaugh D.B."/>
            <person name="Iturriaga T."/>
            <person name="Carver A."/>
            <person name="Mondo S."/>
            <person name="Pangilinan J."/>
            <person name="Lipzen A."/>
            <person name="He G."/>
            <person name="Amirebrahimi M."/>
            <person name="Grigoriev I.V."/>
            <person name="Miller A.N."/>
        </authorList>
    </citation>
    <scope>NUCLEOTIDE SEQUENCE [LARGE SCALE GENOMIC DNA]</scope>
    <source>
        <strain evidence="5 6">B22-T-1</strain>
    </source>
</reference>
<dbReference type="PROSITE" id="PS00061">
    <property type="entry name" value="ADH_SHORT"/>
    <property type="match status" value="1"/>
</dbReference>